<protein>
    <submittedName>
        <fullName evidence="1">Uncharacterized protein</fullName>
    </submittedName>
</protein>
<evidence type="ECO:0000313" key="2">
    <source>
        <dbReference type="Proteomes" id="UP000742786"/>
    </source>
</evidence>
<accession>A0A916J6E7</accession>
<dbReference type="Proteomes" id="UP000742786">
    <property type="component" value="Unassembled WGS sequence"/>
</dbReference>
<dbReference type="RefSeq" id="WP_220636592.1">
    <property type="nucleotide sequence ID" value="NZ_CAJQUM010000001.1"/>
</dbReference>
<gene>
    <name evidence="1" type="ORF">GTOL_12663</name>
</gene>
<dbReference type="AlphaFoldDB" id="A0A916J6E7"/>
<keyword evidence="2" id="KW-1185">Reference proteome</keyword>
<name>A0A916J6E7_9PROT</name>
<proteinExistence type="predicted"/>
<sequence>MDVRPDIQLQAMIKAMIDVVLPAVDPEHKMAQEQARLVIGTLQMIYKRLPIAYRYDRDELDRYVKLSRELIAQVNPNAGGAAMTQLKALVEQGADVLERARAEPAELETAIFDLRATVGELIKAVHAKGGEAALASVRKLVLSASKEEQDRERALVVNMGFESDPACIPPPIETLLPRI</sequence>
<comment type="caution">
    <text evidence="1">The sequence shown here is derived from an EMBL/GenBank/DDBJ whole genome shotgun (WGS) entry which is preliminary data.</text>
</comment>
<evidence type="ECO:0000313" key="1">
    <source>
        <dbReference type="EMBL" id="CAG4884780.1"/>
    </source>
</evidence>
<reference evidence="1" key="1">
    <citation type="submission" date="2021-04" db="EMBL/GenBank/DDBJ databases">
        <authorList>
            <person name="Hornung B."/>
        </authorList>
    </citation>
    <scope>NUCLEOTIDE SEQUENCE</scope>
    <source>
        <strain evidence="1">G5G6</strain>
    </source>
</reference>
<dbReference type="EMBL" id="CAJQUM010000001">
    <property type="protein sequence ID" value="CAG4884780.1"/>
    <property type="molecule type" value="Genomic_DNA"/>
</dbReference>
<organism evidence="1 2">
    <name type="scientific">Georgfuchsia toluolica</name>
    <dbReference type="NCBI Taxonomy" id="424218"/>
    <lineage>
        <taxon>Bacteria</taxon>
        <taxon>Pseudomonadati</taxon>
        <taxon>Pseudomonadota</taxon>
        <taxon>Betaproteobacteria</taxon>
        <taxon>Nitrosomonadales</taxon>
        <taxon>Sterolibacteriaceae</taxon>
        <taxon>Georgfuchsia</taxon>
    </lineage>
</organism>